<dbReference type="Proteomes" id="UP000265515">
    <property type="component" value="Unassembled WGS sequence"/>
</dbReference>
<dbReference type="PANTHER" id="PTHR33874:SF4">
    <property type="entry name" value="EXPRESSED PROTEIN"/>
    <property type="match status" value="1"/>
</dbReference>
<protein>
    <submittedName>
        <fullName evidence="2">Uncharacterized protein</fullName>
    </submittedName>
</protein>
<reference evidence="2 3" key="1">
    <citation type="journal article" date="2018" name="Cell">
        <title>The Chara Genome: Secondary Complexity and Implications for Plant Terrestrialization.</title>
        <authorList>
            <person name="Nishiyama T."/>
            <person name="Sakayama H."/>
            <person name="Vries J.D."/>
            <person name="Buschmann H."/>
            <person name="Saint-Marcoux D."/>
            <person name="Ullrich K.K."/>
            <person name="Haas F.B."/>
            <person name="Vanderstraeten L."/>
            <person name="Becker D."/>
            <person name="Lang D."/>
            <person name="Vosolsobe S."/>
            <person name="Rombauts S."/>
            <person name="Wilhelmsson P.K.I."/>
            <person name="Janitza P."/>
            <person name="Kern R."/>
            <person name="Heyl A."/>
            <person name="Rumpler F."/>
            <person name="Villalobos L.I.A.C."/>
            <person name="Clay J.M."/>
            <person name="Skokan R."/>
            <person name="Toyoda A."/>
            <person name="Suzuki Y."/>
            <person name="Kagoshima H."/>
            <person name="Schijlen E."/>
            <person name="Tajeshwar N."/>
            <person name="Catarino B."/>
            <person name="Hetherington A.J."/>
            <person name="Saltykova A."/>
            <person name="Bonnot C."/>
            <person name="Breuninger H."/>
            <person name="Symeonidi A."/>
            <person name="Radhakrishnan G.V."/>
            <person name="Van Nieuwerburgh F."/>
            <person name="Deforce D."/>
            <person name="Chang C."/>
            <person name="Karol K.G."/>
            <person name="Hedrich R."/>
            <person name="Ulvskov P."/>
            <person name="Glockner G."/>
            <person name="Delwiche C.F."/>
            <person name="Petrasek J."/>
            <person name="Van de Peer Y."/>
            <person name="Friml J."/>
            <person name="Beilby M."/>
            <person name="Dolan L."/>
            <person name="Kohara Y."/>
            <person name="Sugano S."/>
            <person name="Fujiyama A."/>
            <person name="Delaux P.-M."/>
            <person name="Quint M."/>
            <person name="TheiBen G."/>
            <person name="Hagemann M."/>
            <person name="Harholt J."/>
            <person name="Dunand C."/>
            <person name="Zachgo S."/>
            <person name="Langdale J."/>
            <person name="Maumus F."/>
            <person name="Straeten D.V.D."/>
            <person name="Gould S.B."/>
            <person name="Rensing S.A."/>
        </authorList>
    </citation>
    <scope>NUCLEOTIDE SEQUENCE [LARGE SCALE GENOMIC DNA]</scope>
    <source>
        <strain evidence="2 3">S276</strain>
    </source>
</reference>
<dbReference type="EMBL" id="BFEA01000181">
    <property type="protein sequence ID" value="GBG73351.1"/>
    <property type="molecule type" value="Genomic_DNA"/>
</dbReference>
<accession>A0A388KTG0</accession>
<sequence>MVSPKGHHSTGHLPLDVAVHVAEIAEVAWEAYQARAEHSTSAAAREEKCVESESALERERLENRRLQATLEEYKTALQQLQRRPGSPEWLGRSLSTPEGTADVYRRLQEKVESPEFLETLARPPEIPTDSPAETSITAKDGILVNVDVANPSWWTWVTENDMHGGEPTEEQDGLGGENYVLIEADDVVDGIANFIARYLQSLPQTKGGWEGCF</sequence>
<gene>
    <name evidence="2" type="ORF">CBR_g13070</name>
</gene>
<comment type="caution">
    <text evidence="2">The sequence shown here is derived from an EMBL/GenBank/DDBJ whole genome shotgun (WGS) entry which is preliminary data.</text>
</comment>
<dbReference type="PANTHER" id="PTHR33874">
    <property type="entry name" value="RING FINGER PROTEIN"/>
    <property type="match status" value="1"/>
</dbReference>
<proteinExistence type="predicted"/>
<dbReference type="OrthoDB" id="2014733at2759"/>
<evidence type="ECO:0000256" key="1">
    <source>
        <dbReference type="SAM" id="Coils"/>
    </source>
</evidence>
<dbReference type="OMA" id="MEWRHER"/>
<evidence type="ECO:0000313" key="2">
    <source>
        <dbReference type="EMBL" id="GBG73351.1"/>
    </source>
</evidence>
<keyword evidence="1" id="KW-0175">Coiled coil</keyword>
<organism evidence="2 3">
    <name type="scientific">Chara braunii</name>
    <name type="common">Braun's stonewort</name>
    <dbReference type="NCBI Taxonomy" id="69332"/>
    <lineage>
        <taxon>Eukaryota</taxon>
        <taxon>Viridiplantae</taxon>
        <taxon>Streptophyta</taxon>
        <taxon>Charophyceae</taxon>
        <taxon>Charales</taxon>
        <taxon>Characeae</taxon>
        <taxon>Chara</taxon>
    </lineage>
</organism>
<dbReference type="Gramene" id="GBG73351">
    <property type="protein sequence ID" value="GBG73351"/>
    <property type="gene ID" value="CBR_g13070"/>
</dbReference>
<name>A0A388KTG0_CHABU</name>
<keyword evidence="3" id="KW-1185">Reference proteome</keyword>
<dbReference type="AlphaFoldDB" id="A0A388KTG0"/>
<evidence type="ECO:0000313" key="3">
    <source>
        <dbReference type="Proteomes" id="UP000265515"/>
    </source>
</evidence>
<feature type="coiled-coil region" evidence="1">
    <location>
        <begin position="49"/>
        <end position="83"/>
    </location>
</feature>